<dbReference type="Proteomes" id="UP000029575">
    <property type="component" value="Unassembled WGS sequence"/>
</dbReference>
<keyword evidence="1" id="KW-0560">Oxidoreductase</keyword>
<gene>
    <name evidence="3" type="ORF">DM43_4897</name>
</gene>
<proteinExistence type="predicted"/>
<dbReference type="SUPFAM" id="SSF51905">
    <property type="entry name" value="FAD/NAD(P)-binding domain"/>
    <property type="match status" value="1"/>
</dbReference>
<dbReference type="RefSeq" id="WP_052100423.1">
    <property type="nucleotide sequence ID" value="NZ_KN150856.1"/>
</dbReference>
<name>A0AA88Z6E9_BURCE</name>
<dbReference type="SUPFAM" id="SSF54373">
    <property type="entry name" value="FAD-linked reductases, C-terminal domain"/>
    <property type="match status" value="1"/>
</dbReference>
<organism evidence="3 4">
    <name type="scientific">Burkholderia cepacia</name>
    <name type="common">Pseudomonas cepacia</name>
    <dbReference type="NCBI Taxonomy" id="292"/>
    <lineage>
        <taxon>Bacteria</taxon>
        <taxon>Pseudomonadati</taxon>
        <taxon>Pseudomonadota</taxon>
        <taxon>Betaproteobacteria</taxon>
        <taxon>Burkholderiales</taxon>
        <taxon>Burkholderiaceae</taxon>
        <taxon>Burkholderia</taxon>
        <taxon>Burkholderia cepacia complex</taxon>
    </lineage>
</organism>
<dbReference type="AlphaFoldDB" id="A0AA88Z6E9"/>
<dbReference type="PANTHER" id="PTHR13847:SF289">
    <property type="entry name" value="GLYCINE OXIDASE"/>
    <property type="match status" value="1"/>
</dbReference>
<protein>
    <submittedName>
        <fullName evidence="3">FAD dependent oxidoreductase family protein</fullName>
    </submittedName>
</protein>
<dbReference type="PANTHER" id="PTHR13847">
    <property type="entry name" value="SARCOSINE DEHYDROGENASE-RELATED"/>
    <property type="match status" value="1"/>
</dbReference>
<dbReference type="GO" id="GO:0016491">
    <property type="term" value="F:oxidoreductase activity"/>
    <property type="evidence" value="ECO:0007669"/>
    <property type="project" value="UniProtKB-KW"/>
</dbReference>
<dbReference type="InterPro" id="IPR036188">
    <property type="entry name" value="FAD/NAD-bd_sf"/>
</dbReference>
<sequence>MAKIAIVGAGFIGLGAAAWLQRDGHRVTLFDPAGIGEGASFGNAATFAPYGCVPVNGPSVFRNLPHFLFGADSPLRIRWPYLLHGAPWLARFLLASTPVRHARSASALAALLSRAADGYAPLLASARLAAFVRPRECLYLYARQASFDAAQPSLALRRRLGVPFETLDASAIRTLEPALAPIFTRGVLFVGSWHFSDPHGFLGELFAQLAAAGATLERVRVERIVPAGDSVNVQAAGTVRGFDHVVVAAGARSREFAAACGDAVPLDTERGYHVQFGAHEPIVTRPVGWAERGFYMTPLDEGLRAAGTVELGGFDAPMNPSLVALLTRSAREAVPSLGTPTRSWLGFRPTLPDGVPVIGRARDSARVIHAFGHQHLGVTLAGVTGQLVADLVARRAPPLDLTPYRAARFRRAPRLPPTQGEAS</sequence>
<accession>A0AA88Z6E9</accession>
<reference evidence="3 4" key="1">
    <citation type="submission" date="2014-06" db="EMBL/GenBank/DDBJ databases">
        <authorList>
            <person name="Bishop-Lilly K.A."/>
            <person name="Broomall S.M."/>
            <person name="Chain P.S."/>
            <person name="Chertkov O."/>
            <person name="Coyne S.R."/>
            <person name="Daligault H.E."/>
            <person name="Davenport K.W."/>
            <person name="Erkkila T."/>
            <person name="Frey K.G."/>
            <person name="Gibbons H.S."/>
            <person name="Gu W."/>
            <person name="Jaissle J."/>
            <person name="Johnson S.L."/>
            <person name="Koroleva G.I."/>
            <person name="Ladner J.T."/>
            <person name="Lo C.-C."/>
            <person name="Minogue T.D."/>
            <person name="Munk C."/>
            <person name="Palacios G.F."/>
            <person name="Redden C.L."/>
            <person name="Rosenzweig C.N."/>
            <person name="Scholz M.B."/>
            <person name="Teshima H."/>
            <person name="Xu Y."/>
        </authorList>
    </citation>
    <scope>NUCLEOTIDE SEQUENCE [LARGE SCALE GENOMIC DNA]</scope>
    <source>
        <strain evidence="3 4">DWS 37UF10B-2</strain>
    </source>
</reference>
<feature type="domain" description="FAD dependent oxidoreductase" evidence="2">
    <location>
        <begin position="3"/>
        <end position="391"/>
    </location>
</feature>
<evidence type="ECO:0000313" key="4">
    <source>
        <dbReference type="Proteomes" id="UP000029575"/>
    </source>
</evidence>
<dbReference type="Gene3D" id="3.50.50.60">
    <property type="entry name" value="FAD/NAD(P)-binding domain"/>
    <property type="match status" value="2"/>
</dbReference>
<dbReference type="InterPro" id="IPR006076">
    <property type="entry name" value="FAD-dep_OxRdtase"/>
</dbReference>
<evidence type="ECO:0000259" key="2">
    <source>
        <dbReference type="Pfam" id="PF01266"/>
    </source>
</evidence>
<evidence type="ECO:0000256" key="1">
    <source>
        <dbReference type="ARBA" id="ARBA00023002"/>
    </source>
</evidence>
<dbReference type="Pfam" id="PF01266">
    <property type="entry name" value="DAO"/>
    <property type="match status" value="1"/>
</dbReference>
<dbReference type="Gene3D" id="3.30.9.10">
    <property type="entry name" value="D-Amino Acid Oxidase, subunit A, domain 2"/>
    <property type="match status" value="1"/>
</dbReference>
<dbReference type="EMBL" id="JPGD01000003">
    <property type="protein sequence ID" value="KGC07050.1"/>
    <property type="molecule type" value="Genomic_DNA"/>
</dbReference>
<dbReference type="GO" id="GO:0005737">
    <property type="term" value="C:cytoplasm"/>
    <property type="evidence" value="ECO:0007669"/>
    <property type="project" value="TreeGrafter"/>
</dbReference>
<comment type="caution">
    <text evidence="3">The sequence shown here is derived from an EMBL/GenBank/DDBJ whole genome shotgun (WGS) entry which is preliminary data.</text>
</comment>
<evidence type="ECO:0000313" key="3">
    <source>
        <dbReference type="EMBL" id="KGC07050.1"/>
    </source>
</evidence>